<keyword evidence="3" id="KW-0813">Transport</keyword>
<sequence length="419" mass="48678">FFYCSHHLKIQTLIGDSSEDSFKIYWPVFLCALAVWGLIALVMSREVHLIGKINRFISISLMITLLVFVVKALTIDNLFNMIATIFDFTHVRASDVGLSLALAPFICFQTFGRGWGTPLVMASFNDFRSNVHHLSIFAVIGSILFSLACTFVTIVFYGVLKTKTTGFRFQAMHPQTSLYVVFPSVFGNDSRFWLLLFFFMITSSEISSITLQLKGLLTSFFDEFEEYRHRKTEITFGLIGFFAFSSLFYCSNIGFSFFHNLNYFQVFSQALIFLILLIIVLWIYGPSRFQRDIHFMLRISFPRLLIILIQIVTPLLILVILFFGFLFVYHSSHIYSQYEQIFGLMLKYIPWLILPAYMIFRLANHIGSIRERFDKLTKPCDWYPVDIEERQKYEASLGDSDMSHQLTECTILADEYENE</sequence>
<dbReference type="STRING" id="36166.T1GCZ8"/>
<name>T1GCZ8_MEGSC</name>
<dbReference type="SUPFAM" id="SSF161070">
    <property type="entry name" value="SNF-like"/>
    <property type="match status" value="1"/>
</dbReference>
<keyword evidence="8" id="KW-0915">Sodium</keyword>
<dbReference type="Pfam" id="PF00209">
    <property type="entry name" value="SNF"/>
    <property type="match status" value="1"/>
</dbReference>
<evidence type="ECO:0000256" key="6">
    <source>
        <dbReference type="ARBA" id="ARBA00022989"/>
    </source>
</evidence>
<dbReference type="HOGENOM" id="CLU_656538_0_0_1"/>
<proteinExistence type="inferred from homology"/>
<evidence type="ECO:0000256" key="9">
    <source>
        <dbReference type="SAM" id="Phobius"/>
    </source>
</evidence>
<keyword evidence="8" id="KW-0479">Metal-binding</keyword>
<accession>T1GCZ8</accession>
<feature type="transmembrane region" description="Helical" evidence="9">
    <location>
        <begin position="56"/>
        <end position="76"/>
    </location>
</feature>
<evidence type="ECO:0000256" key="1">
    <source>
        <dbReference type="ARBA" id="ARBA00004141"/>
    </source>
</evidence>
<evidence type="ECO:0000256" key="2">
    <source>
        <dbReference type="ARBA" id="ARBA00006459"/>
    </source>
</evidence>
<dbReference type="InterPro" id="IPR037272">
    <property type="entry name" value="SNS_sf"/>
</dbReference>
<feature type="transmembrane region" description="Helical" evidence="9">
    <location>
        <begin position="304"/>
        <end position="329"/>
    </location>
</feature>
<keyword evidence="5" id="KW-0769">Symport</keyword>
<feature type="transmembrane region" description="Helical" evidence="9">
    <location>
        <begin position="263"/>
        <end position="284"/>
    </location>
</feature>
<feature type="transmembrane region" description="Helical" evidence="9">
    <location>
        <begin position="234"/>
        <end position="257"/>
    </location>
</feature>
<dbReference type="GO" id="GO:0015375">
    <property type="term" value="F:glycine:sodium symporter activity"/>
    <property type="evidence" value="ECO:0007669"/>
    <property type="project" value="TreeGrafter"/>
</dbReference>
<protein>
    <submittedName>
        <fullName evidence="10">Uncharacterized protein</fullName>
    </submittedName>
</protein>
<reference evidence="11" key="1">
    <citation type="submission" date="2013-02" db="EMBL/GenBank/DDBJ databases">
        <authorList>
            <person name="Hughes D."/>
        </authorList>
    </citation>
    <scope>NUCLEOTIDE SEQUENCE</scope>
    <source>
        <strain>Durham</strain>
        <strain evidence="11">NC isolate 2 -- Noor lab</strain>
    </source>
</reference>
<dbReference type="PANTHER" id="PTHR11616">
    <property type="entry name" value="SODIUM/CHLORIDE DEPENDENT TRANSPORTER"/>
    <property type="match status" value="1"/>
</dbReference>
<dbReference type="InterPro" id="IPR000175">
    <property type="entry name" value="Na/ntran_symport"/>
</dbReference>
<organism evidence="10 11">
    <name type="scientific">Megaselia scalaris</name>
    <name type="common">Humpbacked fly</name>
    <name type="synonym">Phora scalaris</name>
    <dbReference type="NCBI Taxonomy" id="36166"/>
    <lineage>
        <taxon>Eukaryota</taxon>
        <taxon>Metazoa</taxon>
        <taxon>Ecdysozoa</taxon>
        <taxon>Arthropoda</taxon>
        <taxon>Hexapoda</taxon>
        <taxon>Insecta</taxon>
        <taxon>Pterygota</taxon>
        <taxon>Neoptera</taxon>
        <taxon>Endopterygota</taxon>
        <taxon>Diptera</taxon>
        <taxon>Brachycera</taxon>
        <taxon>Muscomorpha</taxon>
        <taxon>Platypezoidea</taxon>
        <taxon>Phoridae</taxon>
        <taxon>Megaseliini</taxon>
        <taxon>Megaselia</taxon>
    </lineage>
</organism>
<keyword evidence="11" id="KW-1185">Reference proteome</keyword>
<dbReference type="EnsemblMetazoa" id="MESCA001173-RA">
    <property type="protein sequence ID" value="MESCA001173-PA"/>
    <property type="gene ID" value="MESCA001173"/>
</dbReference>
<feature type="transmembrane region" description="Helical" evidence="9">
    <location>
        <begin position="96"/>
        <end position="115"/>
    </location>
</feature>
<reference evidence="10" key="2">
    <citation type="submission" date="2015-06" db="UniProtKB">
        <authorList>
            <consortium name="EnsemblMetazoa"/>
        </authorList>
    </citation>
    <scope>IDENTIFICATION</scope>
</reference>
<dbReference type="GO" id="GO:0005886">
    <property type="term" value="C:plasma membrane"/>
    <property type="evidence" value="ECO:0007669"/>
    <property type="project" value="TreeGrafter"/>
</dbReference>
<dbReference type="EMBL" id="CAQQ02052504">
    <property type="status" value="NOT_ANNOTATED_CDS"/>
    <property type="molecule type" value="Genomic_DNA"/>
</dbReference>
<keyword evidence="6 9" id="KW-1133">Transmembrane helix</keyword>
<dbReference type="GO" id="GO:0046872">
    <property type="term" value="F:metal ion binding"/>
    <property type="evidence" value="ECO:0007669"/>
    <property type="project" value="UniProtKB-KW"/>
</dbReference>
<feature type="transmembrane region" description="Helical" evidence="9">
    <location>
        <begin position="24"/>
        <end position="44"/>
    </location>
</feature>
<evidence type="ECO:0000256" key="3">
    <source>
        <dbReference type="ARBA" id="ARBA00022448"/>
    </source>
</evidence>
<feature type="binding site" evidence="8">
    <location>
        <position position="208"/>
    </location>
    <ligand>
        <name>Na(+)</name>
        <dbReference type="ChEBI" id="CHEBI:29101"/>
        <label>1</label>
    </ligand>
</feature>
<comment type="similarity">
    <text evidence="2">Belongs to the sodium:neurotransmitter symporter (SNF) (TC 2.A.22) family.</text>
</comment>
<keyword evidence="7 9" id="KW-0472">Membrane</keyword>
<dbReference type="PANTHER" id="PTHR11616:SF240">
    <property type="entry name" value="BLOATED TUBULES, ISOFORM B-RELATED"/>
    <property type="match status" value="1"/>
</dbReference>
<evidence type="ECO:0000256" key="5">
    <source>
        <dbReference type="ARBA" id="ARBA00022847"/>
    </source>
</evidence>
<evidence type="ECO:0000313" key="10">
    <source>
        <dbReference type="EnsemblMetazoa" id="MESCA001173-PA"/>
    </source>
</evidence>
<dbReference type="OMA" id="YFIYMAI"/>
<dbReference type="Proteomes" id="UP000015102">
    <property type="component" value="Unassembled WGS sequence"/>
</dbReference>
<evidence type="ECO:0000256" key="8">
    <source>
        <dbReference type="PIRSR" id="PIRSR600175-1"/>
    </source>
</evidence>
<feature type="transmembrane region" description="Helical" evidence="9">
    <location>
        <begin position="136"/>
        <end position="160"/>
    </location>
</feature>
<evidence type="ECO:0000313" key="11">
    <source>
        <dbReference type="Proteomes" id="UP000015102"/>
    </source>
</evidence>
<keyword evidence="4 9" id="KW-0812">Transmembrane</keyword>
<evidence type="ECO:0000256" key="7">
    <source>
        <dbReference type="ARBA" id="ARBA00023136"/>
    </source>
</evidence>
<evidence type="ECO:0000256" key="4">
    <source>
        <dbReference type="ARBA" id="ARBA00022692"/>
    </source>
</evidence>
<dbReference type="PROSITE" id="PS50267">
    <property type="entry name" value="NA_NEUROTRAN_SYMP_3"/>
    <property type="match status" value="1"/>
</dbReference>
<comment type="subcellular location">
    <subcellularLocation>
        <location evidence="1">Membrane</location>
        <topology evidence="1">Multi-pass membrane protein</topology>
    </subcellularLocation>
</comment>
<dbReference type="AlphaFoldDB" id="T1GCZ8"/>
<feature type="transmembrane region" description="Helical" evidence="9">
    <location>
        <begin position="341"/>
        <end position="360"/>
    </location>
</feature>